<keyword evidence="1" id="KW-0472">Membrane</keyword>
<dbReference type="EMBL" id="CAJJDP010000138">
    <property type="protein sequence ID" value="CAD8206167.1"/>
    <property type="molecule type" value="Genomic_DNA"/>
</dbReference>
<evidence type="ECO:0000313" key="3">
    <source>
        <dbReference type="Proteomes" id="UP000683925"/>
    </source>
</evidence>
<proteinExistence type="predicted"/>
<comment type="caution">
    <text evidence="2">The sequence shown here is derived from an EMBL/GenBank/DDBJ whole genome shotgun (WGS) entry which is preliminary data.</text>
</comment>
<keyword evidence="1" id="KW-0812">Transmembrane</keyword>
<evidence type="ECO:0000313" key="2">
    <source>
        <dbReference type="EMBL" id="CAD8206167.1"/>
    </source>
</evidence>
<name>A0A8S1XZ02_PAROT</name>
<gene>
    <name evidence="2" type="ORF">POCTA_138.1.T1370076</name>
</gene>
<keyword evidence="3" id="KW-1185">Reference proteome</keyword>
<organism evidence="2 3">
    <name type="scientific">Paramecium octaurelia</name>
    <dbReference type="NCBI Taxonomy" id="43137"/>
    <lineage>
        <taxon>Eukaryota</taxon>
        <taxon>Sar</taxon>
        <taxon>Alveolata</taxon>
        <taxon>Ciliophora</taxon>
        <taxon>Intramacronucleata</taxon>
        <taxon>Oligohymenophorea</taxon>
        <taxon>Peniculida</taxon>
        <taxon>Parameciidae</taxon>
        <taxon>Paramecium</taxon>
    </lineage>
</organism>
<evidence type="ECO:0000256" key="1">
    <source>
        <dbReference type="SAM" id="Phobius"/>
    </source>
</evidence>
<keyword evidence="1" id="KW-1133">Transmembrane helix</keyword>
<protein>
    <recommendedName>
        <fullName evidence="4">Transmembrane protein</fullName>
    </recommendedName>
</protein>
<evidence type="ECO:0008006" key="4">
    <source>
        <dbReference type="Google" id="ProtNLM"/>
    </source>
</evidence>
<feature type="transmembrane region" description="Helical" evidence="1">
    <location>
        <begin position="103"/>
        <end position="123"/>
    </location>
</feature>
<dbReference type="AlphaFoldDB" id="A0A8S1XZ02"/>
<sequence>MFSAIVLLDIINSIQVNEIPMVVCNSLILLFSIIHYFFKIRIKECEYLLIIVLFFHNAIQIYYYYGIKSLWFLIYLLQYSNRNKILKYLRIVNLLNLWQYYNIIYLFYMMVNYCIFILIYQIYNQKEQVSKINIAENKLLKISSNQQFLNYLVKNAMNSQKIPPLQLQLIVDYSKLNH</sequence>
<accession>A0A8S1XZ02</accession>
<dbReference type="Proteomes" id="UP000683925">
    <property type="component" value="Unassembled WGS sequence"/>
</dbReference>
<feature type="transmembrane region" description="Helical" evidence="1">
    <location>
        <begin position="19"/>
        <end position="38"/>
    </location>
</feature>
<feature type="transmembrane region" description="Helical" evidence="1">
    <location>
        <begin position="45"/>
        <end position="65"/>
    </location>
</feature>
<reference evidence="2" key="1">
    <citation type="submission" date="2021-01" db="EMBL/GenBank/DDBJ databases">
        <authorList>
            <consortium name="Genoscope - CEA"/>
            <person name="William W."/>
        </authorList>
    </citation>
    <scope>NUCLEOTIDE SEQUENCE</scope>
</reference>